<evidence type="ECO:0000313" key="3">
    <source>
        <dbReference type="Proteomes" id="UP000320184"/>
    </source>
</evidence>
<dbReference type="GO" id="GO:0030295">
    <property type="term" value="F:protein kinase activator activity"/>
    <property type="evidence" value="ECO:0007669"/>
    <property type="project" value="TreeGrafter"/>
</dbReference>
<name>A0A538SFS9_UNCEI</name>
<dbReference type="Proteomes" id="UP000320184">
    <property type="component" value="Unassembled WGS sequence"/>
</dbReference>
<dbReference type="PROSITE" id="PS51094">
    <property type="entry name" value="PTS_EIIA_TYPE_2"/>
    <property type="match status" value="1"/>
</dbReference>
<protein>
    <recommendedName>
        <fullName evidence="1">PTS EIIA type-2 domain-containing protein</fullName>
    </recommendedName>
</protein>
<proteinExistence type="predicted"/>
<reference evidence="2 3" key="1">
    <citation type="journal article" date="2019" name="Nat. Microbiol.">
        <title>Mediterranean grassland soil C-N compound turnover is dependent on rainfall and depth, and is mediated by genomically divergent microorganisms.</title>
        <authorList>
            <person name="Diamond S."/>
            <person name="Andeer P.F."/>
            <person name="Li Z."/>
            <person name="Crits-Christoph A."/>
            <person name="Burstein D."/>
            <person name="Anantharaman K."/>
            <person name="Lane K.R."/>
            <person name="Thomas B.C."/>
            <person name="Pan C."/>
            <person name="Northen T.R."/>
            <person name="Banfield J.F."/>
        </authorList>
    </citation>
    <scope>NUCLEOTIDE SEQUENCE [LARGE SCALE GENOMIC DNA]</scope>
    <source>
        <strain evidence="2">WS_3</strain>
    </source>
</reference>
<dbReference type="PANTHER" id="PTHR47738:SF1">
    <property type="entry name" value="NITROGEN REGULATORY PROTEIN"/>
    <property type="match status" value="1"/>
</dbReference>
<accession>A0A538SFS9</accession>
<dbReference type="InterPro" id="IPR051541">
    <property type="entry name" value="PTS_SugarTrans_NitroReg"/>
</dbReference>
<comment type="caution">
    <text evidence="2">The sequence shown here is derived from an EMBL/GenBank/DDBJ whole genome shotgun (WGS) entry which is preliminary data.</text>
</comment>
<dbReference type="InterPro" id="IPR016152">
    <property type="entry name" value="PTrfase/Anion_transptr"/>
</dbReference>
<dbReference type="CDD" id="cd00211">
    <property type="entry name" value="PTS_IIA_fru"/>
    <property type="match status" value="1"/>
</dbReference>
<dbReference type="SUPFAM" id="SSF55804">
    <property type="entry name" value="Phoshotransferase/anion transport protein"/>
    <property type="match status" value="1"/>
</dbReference>
<organism evidence="2 3">
    <name type="scientific">Eiseniibacteriota bacterium</name>
    <dbReference type="NCBI Taxonomy" id="2212470"/>
    <lineage>
        <taxon>Bacteria</taxon>
        <taxon>Candidatus Eiseniibacteriota</taxon>
    </lineage>
</organism>
<dbReference type="EMBL" id="VBOT01000104">
    <property type="protein sequence ID" value="TMQ50212.1"/>
    <property type="molecule type" value="Genomic_DNA"/>
</dbReference>
<dbReference type="Gene3D" id="3.40.930.10">
    <property type="entry name" value="Mannitol-specific EII, Chain A"/>
    <property type="match status" value="1"/>
</dbReference>
<feature type="domain" description="PTS EIIA type-2" evidence="1">
    <location>
        <begin position="75"/>
        <end position="219"/>
    </location>
</feature>
<gene>
    <name evidence="2" type="ORF">E6K73_08365</name>
</gene>
<dbReference type="AlphaFoldDB" id="A0A538SFS9"/>
<sequence>MQLTPRQASALLDVEEAMLQRWIEERELPVHHVQERPYIHPVELWEWAVEHGIPVPQALLDAARRQTEEVPSLSTLLATGGIHLDLEGGDKAGVLRTIATRLPLPAHIDREALFSMLEAREAMGSTGIGAGIAIPHVRNPIVLNVEHPFVSLFVLRREIDFDAVDGLPVRALFVVVSPTIPMHLRILARLGHALQDPALRSLLKASVSASDVLDRIRLVEAHPRESQASRTGANR</sequence>
<dbReference type="InterPro" id="IPR002178">
    <property type="entry name" value="PTS_EIIA_type-2_dom"/>
</dbReference>
<evidence type="ECO:0000313" key="2">
    <source>
        <dbReference type="EMBL" id="TMQ50212.1"/>
    </source>
</evidence>
<dbReference type="Pfam" id="PF00359">
    <property type="entry name" value="PTS_EIIA_2"/>
    <property type="match status" value="1"/>
</dbReference>
<dbReference type="PANTHER" id="PTHR47738">
    <property type="entry name" value="PTS SYSTEM FRUCTOSE-LIKE EIIA COMPONENT-RELATED"/>
    <property type="match status" value="1"/>
</dbReference>
<evidence type="ECO:0000259" key="1">
    <source>
        <dbReference type="PROSITE" id="PS51094"/>
    </source>
</evidence>